<evidence type="ECO:0000259" key="3">
    <source>
        <dbReference type="SMART" id="SM01017"/>
    </source>
</evidence>
<evidence type="ECO:0000313" key="5">
    <source>
        <dbReference type="Proteomes" id="UP000288216"/>
    </source>
</evidence>
<dbReference type="Pfam" id="PF00339">
    <property type="entry name" value="Arrestin_N"/>
    <property type="match status" value="2"/>
</dbReference>
<dbReference type="InterPro" id="IPR014752">
    <property type="entry name" value="Arrestin-like_C"/>
</dbReference>
<feature type="domain" description="Arrestin C-terminal-like" evidence="3">
    <location>
        <begin position="159"/>
        <end position="286"/>
    </location>
</feature>
<dbReference type="InterPro" id="IPR011022">
    <property type="entry name" value="Arrestin_C-like"/>
</dbReference>
<dbReference type="AlphaFoldDB" id="A0A401PCW5"/>
<evidence type="ECO:0000256" key="2">
    <source>
        <dbReference type="SAM" id="MobiDB-lite"/>
    </source>
</evidence>
<organism evidence="4 5">
    <name type="scientific">Scyliorhinus torazame</name>
    <name type="common">Cloudy catshark</name>
    <name type="synonym">Catulus torazame</name>
    <dbReference type="NCBI Taxonomy" id="75743"/>
    <lineage>
        <taxon>Eukaryota</taxon>
        <taxon>Metazoa</taxon>
        <taxon>Chordata</taxon>
        <taxon>Craniata</taxon>
        <taxon>Vertebrata</taxon>
        <taxon>Chondrichthyes</taxon>
        <taxon>Elasmobranchii</taxon>
        <taxon>Galeomorphii</taxon>
        <taxon>Galeoidea</taxon>
        <taxon>Carcharhiniformes</taxon>
        <taxon>Scyliorhinidae</taxon>
        <taxon>Scyliorhinus</taxon>
    </lineage>
</organism>
<keyword evidence="5" id="KW-1185">Reference proteome</keyword>
<dbReference type="Proteomes" id="UP000288216">
    <property type="component" value="Unassembled WGS sequence"/>
</dbReference>
<evidence type="ECO:0000313" key="4">
    <source>
        <dbReference type="EMBL" id="GCB70948.1"/>
    </source>
</evidence>
<protein>
    <recommendedName>
        <fullName evidence="3">Arrestin C-terminal-like domain-containing protein</fullName>
    </recommendedName>
</protein>
<comment type="caution">
    <text evidence="4">The sequence shown here is derived from an EMBL/GenBank/DDBJ whole genome shotgun (WGS) entry which is preliminary data.</text>
</comment>
<gene>
    <name evidence="4" type="ORF">scyTo_0008729</name>
</gene>
<dbReference type="SMART" id="SM01017">
    <property type="entry name" value="Arrestin_C"/>
    <property type="match status" value="1"/>
</dbReference>
<dbReference type="InterPro" id="IPR014756">
    <property type="entry name" value="Ig_E-set"/>
</dbReference>
<dbReference type="GO" id="GO:0015031">
    <property type="term" value="P:protein transport"/>
    <property type="evidence" value="ECO:0007669"/>
    <property type="project" value="TreeGrafter"/>
</dbReference>
<dbReference type="PANTHER" id="PTHR11188:SF48">
    <property type="entry name" value="ARRESTIN DOMAIN-CONTAINING PROTEIN 2"/>
    <property type="match status" value="1"/>
</dbReference>
<dbReference type="InterPro" id="IPR050357">
    <property type="entry name" value="Arrestin_domain-protein"/>
</dbReference>
<reference evidence="4 5" key="1">
    <citation type="journal article" date="2018" name="Nat. Ecol. Evol.">
        <title>Shark genomes provide insights into elasmobranch evolution and the origin of vertebrates.</title>
        <authorList>
            <person name="Hara Y"/>
            <person name="Yamaguchi K"/>
            <person name="Onimaru K"/>
            <person name="Kadota M"/>
            <person name="Koyanagi M"/>
            <person name="Keeley SD"/>
            <person name="Tatsumi K"/>
            <person name="Tanaka K"/>
            <person name="Motone F"/>
            <person name="Kageyama Y"/>
            <person name="Nozu R"/>
            <person name="Adachi N"/>
            <person name="Nishimura O"/>
            <person name="Nakagawa R"/>
            <person name="Tanegashima C"/>
            <person name="Kiyatake I"/>
            <person name="Matsumoto R"/>
            <person name="Murakumo K"/>
            <person name="Nishida K"/>
            <person name="Terakita A"/>
            <person name="Kuratani S"/>
            <person name="Sato K"/>
            <person name="Hyodo S Kuraku.S."/>
        </authorList>
    </citation>
    <scope>NUCLEOTIDE SEQUENCE [LARGE SCALE GENOMIC DNA]</scope>
</reference>
<dbReference type="GO" id="GO:0005886">
    <property type="term" value="C:plasma membrane"/>
    <property type="evidence" value="ECO:0007669"/>
    <property type="project" value="TreeGrafter"/>
</dbReference>
<sequence>MILDKLKRFSMALDSPDPSTVPVYSTGDEVSGKVVLELTGAMKIQSLKLHAEGYAKVHWTESRSAGSSTAYTQNYSDEVEYYNKRINILQLGQNLVTSFEGKHGSVRYWVKVKLHRPWATVRKIKREFTVIEPIDINTPLLLSPQAGTKEKLARVWYCNLGHVSLTAKIDRKGYTPGEVIPIFAEVDNCCSRTVTPKAAIVQIQTFIARGTMKLKKSVVATLQGEGVAPRKRGSWHGRPLKIPPVSPSLLQCRVIRVEYVLRVYVEIPGTSKLSLELPLVIGTIPLHPFGSRSSSVGSHYSMDIDWLRLTLPERPEPPPDYSAVVSEEEAGRTDQGLTLPEEDDELGGMLERPFFAYVQEFRYRPPPIYSEIDPHPPRSDMRRRCMTC</sequence>
<dbReference type="SUPFAM" id="SSF81296">
    <property type="entry name" value="E set domains"/>
    <property type="match status" value="2"/>
</dbReference>
<dbReference type="OrthoDB" id="2333384at2759"/>
<dbReference type="InterPro" id="IPR011021">
    <property type="entry name" value="Arrestin-like_N"/>
</dbReference>
<evidence type="ECO:0000256" key="1">
    <source>
        <dbReference type="ARBA" id="ARBA00005298"/>
    </source>
</evidence>
<dbReference type="PANTHER" id="PTHR11188">
    <property type="entry name" value="ARRESTIN DOMAIN CONTAINING PROTEIN"/>
    <property type="match status" value="1"/>
</dbReference>
<dbReference type="Pfam" id="PF02752">
    <property type="entry name" value="Arrestin_C"/>
    <property type="match status" value="1"/>
</dbReference>
<dbReference type="Gene3D" id="2.60.40.640">
    <property type="match status" value="3"/>
</dbReference>
<dbReference type="OMA" id="QSYSERM"/>
<dbReference type="GO" id="GO:0005737">
    <property type="term" value="C:cytoplasm"/>
    <property type="evidence" value="ECO:0007669"/>
    <property type="project" value="TreeGrafter"/>
</dbReference>
<name>A0A401PCW5_SCYTO</name>
<feature type="region of interest" description="Disordered" evidence="2">
    <location>
        <begin position="317"/>
        <end position="343"/>
    </location>
</feature>
<proteinExistence type="inferred from homology"/>
<dbReference type="STRING" id="75743.A0A401PCW5"/>
<dbReference type="EMBL" id="BFAA01003389">
    <property type="protein sequence ID" value="GCB70948.1"/>
    <property type="molecule type" value="Genomic_DNA"/>
</dbReference>
<comment type="similarity">
    <text evidence="1">Belongs to the arrestin family.</text>
</comment>
<accession>A0A401PCW5</accession>